<dbReference type="PANTHER" id="PTHR43845">
    <property type="entry name" value="BLR5969 PROTEIN"/>
    <property type="match status" value="1"/>
</dbReference>
<dbReference type="EMBL" id="MHQY01000033">
    <property type="protein sequence ID" value="OHA13194.1"/>
    <property type="molecule type" value="Genomic_DNA"/>
</dbReference>
<dbReference type="AlphaFoldDB" id="A0A1G2LNU1"/>
<name>A0A1G2LNU1_9BACT</name>
<sequence>MKPTKLVELINYVWQNSNFYRELWKRNEFFPEKDFQNDNDLKKIPILTKEDLLSISVQDRTIFTSNNYYYFADISSGTGGRPLITIKSHHFIPPYYNFIQKLTNKSPKSCLMLRPASNAAASIGAGLQGQFFPPGSIISLGDINDFILSANIAREMEVDWLGIRPSTAVSFAKTLEQQGYSPSHIMFLYLTGEPLTSAAISLLKHVYPRALILYIYAMTEGPSSMGMRSSLCATLEAISPNAYHLNTQDFIFETVNGLSIVTALHQLPAPLIRYNTGDRMIIKNGFKCSCGFSDGTIGVIGPRDSEKSYKIGNFVFREEAIKRALGKLTGFFTEDFELQIEQITENNLLLLFLCLTIRPINEPTPFITSTIKEILEREVRISPTESLGDAIRRKRIKPIEIKYDVSLKGSRILPPAEIIKPFQNI</sequence>
<accession>A0A1G2LNU1</accession>
<gene>
    <name evidence="1" type="ORF">A3G49_02410</name>
</gene>
<evidence type="ECO:0000313" key="2">
    <source>
        <dbReference type="Proteomes" id="UP000177171"/>
    </source>
</evidence>
<dbReference type="InterPro" id="IPR042099">
    <property type="entry name" value="ANL_N_sf"/>
</dbReference>
<dbReference type="SUPFAM" id="SSF56801">
    <property type="entry name" value="Acetyl-CoA synthetase-like"/>
    <property type="match status" value="1"/>
</dbReference>
<dbReference type="PANTHER" id="PTHR43845:SF1">
    <property type="entry name" value="BLR5969 PROTEIN"/>
    <property type="match status" value="1"/>
</dbReference>
<dbReference type="Gene3D" id="3.40.50.12780">
    <property type="entry name" value="N-terminal domain of ligase-like"/>
    <property type="match status" value="1"/>
</dbReference>
<reference evidence="1 2" key="1">
    <citation type="journal article" date="2016" name="Nat. Commun.">
        <title>Thousands of microbial genomes shed light on interconnected biogeochemical processes in an aquifer system.</title>
        <authorList>
            <person name="Anantharaman K."/>
            <person name="Brown C.T."/>
            <person name="Hug L.A."/>
            <person name="Sharon I."/>
            <person name="Castelle C.J."/>
            <person name="Probst A.J."/>
            <person name="Thomas B.C."/>
            <person name="Singh A."/>
            <person name="Wilkins M.J."/>
            <person name="Karaoz U."/>
            <person name="Brodie E.L."/>
            <person name="Williams K.H."/>
            <person name="Hubbard S.S."/>
            <person name="Banfield J.F."/>
        </authorList>
    </citation>
    <scope>NUCLEOTIDE SEQUENCE [LARGE SCALE GENOMIC DNA]</scope>
</reference>
<proteinExistence type="predicted"/>
<evidence type="ECO:0000313" key="1">
    <source>
        <dbReference type="EMBL" id="OHA13194.1"/>
    </source>
</evidence>
<dbReference type="Proteomes" id="UP000177171">
    <property type="component" value="Unassembled WGS sequence"/>
</dbReference>
<organism evidence="1 2">
    <name type="scientific">Candidatus Sungbacteria bacterium RIFCSPLOWO2_12_FULL_41_11</name>
    <dbReference type="NCBI Taxonomy" id="1802286"/>
    <lineage>
        <taxon>Bacteria</taxon>
        <taxon>Candidatus Sungiibacteriota</taxon>
    </lineage>
</organism>
<protein>
    <recommendedName>
        <fullName evidence="3">AMP-dependent synthetase/ligase domain-containing protein</fullName>
    </recommendedName>
</protein>
<comment type="caution">
    <text evidence="1">The sequence shown here is derived from an EMBL/GenBank/DDBJ whole genome shotgun (WGS) entry which is preliminary data.</text>
</comment>
<evidence type="ECO:0008006" key="3">
    <source>
        <dbReference type="Google" id="ProtNLM"/>
    </source>
</evidence>